<name>A0A7W7AJB1_9SPHN</name>
<evidence type="ECO:0000256" key="2">
    <source>
        <dbReference type="ARBA" id="ARBA00022692"/>
    </source>
</evidence>
<proteinExistence type="predicted"/>
<keyword evidence="2 5" id="KW-0812">Transmembrane</keyword>
<evidence type="ECO:0000313" key="7">
    <source>
        <dbReference type="Proteomes" id="UP000574769"/>
    </source>
</evidence>
<dbReference type="Pfam" id="PF07869">
    <property type="entry name" value="DUF1656"/>
    <property type="match status" value="1"/>
</dbReference>
<reference evidence="6 7" key="1">
    <citation type="submission" date="2020-08" db="EMBL/GenBank/DDBJ databases">
        <title>Genomic Encyclopedia of Type Strains, Phase IV (KMG-IV): sequencing the most valuable type-strain genomes for metagenomic binning, comparative biology and taxonomic classification.</title>
        <authorList>
            <person name="Goeker M."/>
        </authorList>
    </citation>
    <scope>NUCLEOTIDE SEQUENCE [LARGE SCALE GENOMIC DNA]</scope>
    <source>
        <strain evidence="6 7">DSM 15867</strain>
    </source>
</reference>
<feature type="transmembrane region" description="Helical" evidence="5">
    <location>
        <begin position="12"/>
        <end position="34"/>
    </location>
</feature>
<dbReference type="RefSeq" id="WP_184112926.1">
    <property type="nucleotide sequence ID" value="NZ_JACHNY010000002.1"/>
</dbReference>
<dbReference type="EMBL" id="JACHNY010000002">
    <property type="protein sequence ID" value="MBB4617279.1"/>
    <property type="molecule type" value="Genomic_DNA"/>
</dbReference>
<evidence type="ECO:0000256" key="5">
    <source>
        <dbReference type="SAM" id="Phobius"/>
    </source>
</evidence>
<gene>
    <name evidence="6" type="ORF">GGQ96_001399</name>
</gene>
<evidence type="ECO:0000256" key="4">
    <source>
        <dbReference type="ARBA" id="ARBA00023136"/>
    </source>
</evidence>
<feature type="transmembrane region" description="Helical" evidence="5">
    <location>
        <begin position="46"/>
        <end position="74"/>
    </location>
</feature>
<evidence type="ECO:0008006" key="8">
    <source>
        <dbReference type="Google" id="ProtNLM"/>
    </source>
</evidence>
<accession>A0A7W7AJB1</accession>
<keyword evidence="4 5" id="KW-0472">Membrane</keyword>
<dbReference type="AlphaFoldDB" id="A0A7W7AJB1"/>
<comment type="caution">
    <text evidence="6">The sequence shown here is derived from an EMBL/GenBank/DDBJ whole genome shotgun (WGS) entry which is preliminary data.</text>
</comment>
<keyword evidence="7" id="KW-1185">Reference proteome</keyword>
<sequence length="75" mass="7890">MTADVDLAGVFVHPLLIAAFLAFMAAQAIGWAAGRMRLYRFVWHRGLFDVALTVILWAGIAAVLTGGAGAATLFG</sequence>
<dbReference type="Proteomes" id="UP000574769">
    <property type="component" value="Unassembled WGS sequence"/>
</dbReference>
<evidence type="ECO:0000313" key="6">
    <source>
        <dbReference type="EMBL" id="MBB4617279.1"/>
    </source>
</evidence>
<protein>
    <recommendedName>
        <fullName evidence="8">DUF1656 domain-containing protein</fullName>
    </recommendedName>
</protein>
<evidence type="ECO:0000256" key="3">
    <source>
        <dbReference type="ARBA" id="ARBA00022989"/>
    </source>
</evidence>
<keyword evidence="3 5" id="KW-1133">Transmembrane helix</keyword>
<dbReference type="InterPro" id="IPR012451">
    <property type="entry name" value="DUF1656"/>
</dbReference>
<organism evidence="6 7">
    <name type="scientific">Sphingomonas abaci</name>
    <dbReference type="NCBI Taxonomy" id="237611"/>
    <lineage>
        <taxon>Bacteria</taxon>
        <taxon>Pseudomonadati</taxon>
        <taxon>Pseudomonadota</taxon>
        <taxon>Alphaproteobacteria</taxon>
        <taxon>Sphingomonadales</taxon>
        <taxon>Sphingomonadaceae</taxon>
        <taxon>Sphingomonas</taxon>
    </lineage>
</organism>
<keyword evidence="1" id="KW-1003">Cell membrane</keyword>
<evidence type="ECO:0000256" key="1">
    <source>
        <dbReference type="ARBA" id="ARBA00022475"/>
    </source>
</evidence>